<organism evidence="4 5">
    <name type="scientific">Atlantibacter subterraneus</name>
    <dbReference type="NCBI Taxonomy" id="255519"/>
    <lineage>
        <taxon>Bacteria</taxon>
        <taxon>Pseudomonadati</taxon>
        <taxon>Pseudomonadota</taxon>
        <taxon>Gammaproteobacteria</taxon>
        <taxon>Enterobacterales</taxon>
        <taxon>Enterobacteriaceae</taxon>
        <taxon>Atlantibacter</taxon>
    </lineage>
</organism>
<feature type="compositionally biased region" description="Basic and acidic residues" evidence="1">
    <location>
        <begin position="376"/>
        <end position="391"/>
    </location>
</feature>
<gene>
    <name evidence="4" type="ORF">EGT71_06125</name>
</gene>
<dbReference type="AlphaFoldDB" id="A0A3R9F896"/>
<feature type="domain" description="AsmA" evidence="3">
    <location>
        <begin position="1"/>
        <end position="582"/>
    </location>
</feature>
<protein>
    <submittedName>
        <fullName evidence="4">AsmA family protein</fullName>
    </submittedName>
</protein>
<dbReference type="Proteomes" id="UP000275331">
    <property type="component" value="Unassembled WGS sequence"/>
</dbReference>
<evidence type="ECO:0000259" key="3">
    <source>
        <dbReference type="Pfam" id="PF05170"/>
    </source>
</evidence>
<dbReference type="EMBL" id="RHXB01000003">
    <property type="protein sequence ID" value="RSE27960.1"/>
    <property type="molecule type" value="Genomic_DNA"/>
</dbReference>
<evidence type="ECO:0000313" key="5">
    <source>
        <dbReference type="Proteomes" id="UP000275331"/>
    </source>
</evidence>
<feature type="region of interest" description="Disordered" evidence="1">
    <location>
        <begin position="369"/>
        <end position="398"/>
    </location>
</feature>
<sequence>MTRTGKIISGVAGAFLLLVVVVVIVIATFDWNRLKPTINQKVSTELNRPFAIRGDLSVAWARNRDEPGWRSWVPWPHVYANDIILGNPPDIPAVTMVHLPRVEATLAPLALLSKTVYLPWIKLVKPDARLIRINEKTNNWTFDMAKSDSEDEPQQPSSWSFRLDNILFDEGRIAVDDSVSKADVEILVDPLGKPLPYSEVSGQKAKDDDKKPGDYIFGLKMKGRYNEQSVQGSGKIGGMLALRSEGTPFPVQADIRSGNTRVAFQGTVNDPMKMGGVDLQLKFSGDSLGELYELTGVLLPDTPPFETDGRLVAKIDAEKGSVFDYRGFRGRIGDSDIRGSLTYSQREPRPKLEGDLESRQLRLADLGPLIGVDSGKGAEKSRQSEQKKGEKSAQPAGKVLPYDKFETDKWDTMDADVRFKGRRIEHSSTLPLSDLSTHILLNNGDLRLKPLKFGMAGGTIASNIHLDGRKNPMRGEADIQARRLKLKQLMPDVELMQKTLGEMNGDAEFRGTGNSIAALLGSSDGNLKLLMNDGLISRNLMEILGLNVGNFLVGQIFGDEEVRVNCAAANLDIRRGVARPQIFAFDTENAVVNITGTASFASEQLDLTIDPESKGIRIVTLRSPLYVRGTFKNPDYGVKPGPLIARGAVAAALATLVTPAAALLALISPSEGEANQCQVILSQMKK</sequence>
<comment type="caution">
    <text evidence="4">The sequence shown here is derived from an EMBL/GenBank/DDBJ whole genome shotgun (WGS) entry which is preliminary data.</text>
</comment>
<dbReference type="GO" id="GO:0090313">
    <property type="term" value="P:regulation of protein targeting to membrane"/>
    <property type="evidence" value="ECO:0007669"/>
    <property type="project" value="TreeGrafter"/>
</dbReference>
<dbReference type="RefSeq" id="WP_125292699.1">
    <property type="nucleotide sequence ID" value="NZ_DAMAJB010000001.1"/>
</dbReference>
<keyword evidence="2" id="KW-0812">Transmembrane</keyword>
<dbReference type="PANTHER" id="PTHR30441:SF9">
    <property type="entry name" value="ASMA FAMILY PROTEIN YHJG"/>
    <property type="match status" value="1"/>
</dbReference>
<feature type="transmembrane region" description="Helical" evidence="2">
    <location>
        <begin position="7"/>
        <end position="29"/>
    </location>
</feature>
<proteinExistence type="predicted"/>
<evidence type="ECO:0000313" key="4">
    <source>
        <dbReference type="EMBL" id="RSE27960.1"/>
    </source>
</evidence>
<evidence type="ECO:0000256" key="2">
    <source>
        <dbReference type="SAM" id="Phobius"/>
    </source>
</evidence>
<dbReference type="PANTHER" id="PTHR30441">
    <property type="entry name" value="DUF748 DOMAIN-CONTAINING PROTEIN"/>
    <property type="match status" value="1"/>
</dbReference>
<reference evidence="4 5" key="1">
    <citation type="submission" date="2018-10" db="EMBL/GenBank/DDBJ databases">
        <title>Transmission dynamics of multidrug resistant bacteria on intensive care unit surfaces.</title>
        <authorList>
            <person name="D'Souza A.W."/>
            <person name="Potter R.F."/>
            <person name="Wallace M."/>
            <person name="Shupe A."/>
            <person name="Patel S."/>
            <person name="Sun S."/>
            <person name="Gul D."/>
            <person name="Kwon J.H."/>
            <person name="Andleeb S."/>
            <person name="Burnham C.-A.D."/>
            <person name="Dantas G."/>
        </authorList>
    </citation>
    <scope>NUCLEOTIDE SEQUENCE [LARGE SCALE GENOMIC DNA]</scope>
    <source>
        <strain evidence="4 5">AS_373</strain>
    </source>
</reference>
<keyword evidence="2" id="KW-0472">Membrane</keyword>
<evidence type="ECO:0000256" key="1">
    <source>
        <dbReference type="SAM" id="MobiDB-lite"/>
    </source>
</evidence>
<accession>A0A3R9F896</accession>
<dbReference type="Pfam" id="PF05170">
    <property type="entry name" value="AsmA"/>
    <property type="match status" value="1"/>
</dbReference>
<keyword evidence="2" id="KW-1133">Transmembrane helix</keyword>
<dbReference type="InterPro" id="IPR007844">
    <property type="entry name" value="AsmA"/>
</dbReference>
<name>A0A3R9F896_9ENTR</name>
<dbReference type="GO" id="GO:0005886">
    <property type="term" value="C:plasma membrane"/>
    <property type="evidence" value="ECO:0007669"/>
    <property type="project" value="TreeGrafter"/>
</dbReference>
<dbReference type="OrthoDB" id="5749006at2"/>
<dbReference type="InterPro" id="IPR052894">
    <property type="entry name" value="AsmA-related"/>
</dbReference>